<dbReference type="SUPFAM" id="SSF56436">
    <property type="entry name" value="C-type lectin-like"/>
    <property type="match status" value="1"/>
</dbReference>
<protein>
    <submittedName>
        <fullName evidence="3">SUMF1/EgtB/PvdO family nonheme iron enzyme</fullName>
    </submittedName>
</protein>
<dbReference type="Proteomes" id="UP000424752">
    <property type="component" value="Chromosome"/>
</dbReference>
<evidence type="ECO:0000256" key="1">
    <source>
        <dbReference type="SAM" id="MobiDB-lite"/>
    </source>
</evidence>
<dbReference type="InterPro" id="IPR051043">
    <property type="entry name" value="Sulfatase_Mod_Factor_Kinase"/>
</dbReference>
<dbReference type="InterPro" id="IPR016187">
    <property type="entry name" value="CTDL_fold"/>
</dbReference>
<dbReference type="PROSITE" id="PS51257">
    <property type="entry name" value="PROKAR_LIPOPROTEIN"/>
    <property type="match status" value="1"/>
</dbReference>
<dbReference type="Gene3D" id="3.90.1580.10">
    <property type="entry name" value="paralog of FGE (formylglycine-generating enzyme)"/>
    <property type="match status" value="1"/>
</dbReference>
<evidence type="ECO:0000313" key="3">
    <source>
        <dbReference type="EMBL" id="QGU89185.1"/>
    </source>
</evidence>
<dbReference type="EMBL" id="CP046509">
    <property type="protein sequence ID" value="QGU89185.1"/>
    <property type="molecule type" value="Genomic_DNA"/>
</dbReference>
<accession>A0A6I6EM14</accession>
<evidence type="ECO:0000313" key="4">
    <source>
        <dbReference type="Proteomes" id="UP000424752"/>
    </source>
</evidence>
<dbReference type="PANTHER" id="PTHR23150">
    <property type="entry name" value="SULFATASE MODIFYING FACTOR 1, 2"/>
    <property type="match status" value="1"/>
</dbReference>
<organism evidence="3 4">
    <name type="scientific">Erwinia sorbitola</name>
    <dbReference type="NCBI Taxonomy" id="2681984"/>
    <lineage>
        <taxon>Bacteria</taxon>
        <taxon>Pseudomonadati</taxon>
        <taxon>Pseudomonadota</taxon>
        <taxon>Gammaproteobacteria</taxon>
        <taxon>Enterobacterales</taxon>
        <taxon>Erwiniaceae</taxon>
        <taxon>Erwinia</taxon>
    </lineage>
</organism>
<gene>
    <name evidence="3" type="ORF">GN242_19035</name>
</gene>
<dbReference type="RefSeq" id="WP_156288029.1">
    <property type="nucleotide sequence ID" value="NZ_CP046509.1"/>
</dbReference>
<proteinExistence type="predicted"/>
<feature type="region of interest" description="Disordered" evidence="1">
    <location>
        <begin position="291"/>
        <end position="315"/>
    </location>
</feature>
<dbReference type="GO" id="GO:0120147">
    <property type="term" value="F:formylglycine-generating oxidase activity"/>
    <property type="evidence" value="ECO:0007669"/>
    <property type="project" value="TreeGrafter"/>
</dbReference>
<dbReference type="PANTHER" id="PTHR23150:SF19">
    <property type="entry name" value="FORMYLGLYCINE-GENERATING ENZYME"/>
    <property type="match status" value="1"/>
</dbReference>
<dbReference type="Pfam" id="PF03781">
    <property type="entry name" value="FGE-sulfatase"/>
    <property type="match status" value="1"/>
</dbReference>
<evidence type="ECO:0000259" key="2">
    <source>
        <dbReference type="Pfam" id="PF03781"/>
    </source>
</evidence>
<dbReference type="AlphaFoldDB" id="A0A6I6EM14"/>
<dbReference type="KEGG" id="erwi:GN242_19035"/>
<dbReference type="InterPro" id="IPR005532">
    <property type="entry name" value="SUMF_dom"/>
</dbReference>
<sequence length="315" mass="35895">MQRICIFLVAMAAAGCDQNTVATDTGRSSEDHARLEQFIQQVNSQLIFVEGGEFLMGDFGEQYGRDRLPFDSRQDSKPLHQVALTSYSLSKFKASNQQYQFYLAWNGLQGRQIDRKYWTDRVSIPDTPARVDWGEATKYCTWLAKITELPFSLPTEAQWEYAARSRGQYFTAPTDDGTLRIEGRKGSNISSENDREDYAKKMLNSMGVLAPLPGDFRPPNPLGIYDMAGNGWEWVKDWYDPDYYKRSPVKDPQGPDKPVFKDLDGHYTRVLRGFNYSSAWGGLTMTRYNADPHSNRHPPTDKTVRCAVNSPQPVK</sequence>
<name>A0A6I6EM14_9GAMM</name>
<reference evidence="3 4" key="1">
    <citation type="submission" date="2019-12" db="EMBL/GenBank/DDBJ databases">
        <title>Erwinia sp. nov., isolated from droppings of birds in the Qinghai-Tiebt plateau of China.</title>
        <authorList>
            <person name="Ge Y."/>
        </authorList>
    </citation>
    <scope>NUCLEOTIDE SEQUENCE [LARGE SCALE GENOMIC DNA]</scope>
    <source>
        <strain evidence="3 4">J780</strain>
    </source>
</reference>
<dbReference type="InterPro" id="IPR042095">
    <property type="entry name" value="SUMF_sf"/>
</dbReference>
<feature type="domain" description="Sulfatase-modifying factor enzyme-like" evidence="2">
    <location>
        <begin position="44"/>
        <end position="255"/>
    </location>
</feature>